<accession>A0A818X009</accession>
<dbReference type="InterPro" id="IPR028889">
    <property type="entry name" value="USP"/>
</dbReference>
<dbReference type="InterPro" id="IPR038765">
    <property type="entry name" value="Papain-like_cys_pep_sf"/>
</dbReference>
<evidence type="ECO:0000313" key="4">
    <source>
        <dbReference type="Proteomes" id="UP000663842"/>
    </source>
</evidence>
<sequence>MIGLRNQDNKTCYINAALQCLGSTPPLTEWLFEQVDNLNTCRLSNERKCCSICELTKIILLIHLSPRNKSTELSCATIPSANSVRTHVHLISRIFNVGEQVDHFNCCLSSHLSISSTLPMKPTIIDQISNIKILSLDKRITIKELSPILIINFKRFTATFDSIDKLLHKVNYNELSNVTSYMTLHLFTANDKSQNINSSTNNLYKLYAVINHIGDNLNSGHYYLYIRSSDNRWFLVDDAHCQHVSSNEVLNHPEAFMLFYAKASAHSTPINTSITLLNEQLSRNNSFIDMMTRIPFEDGKFQNKVRSKLTNTILNNEPILGQTESSITIGNQCSIDRIEKNRRNFYHVSNKVLHPSISSKELAFILNEPSDDSIAEVSDGEETRIETCKKLASVAAGVRIEQVFKETLSQTHHFRLNEIELLKMNQY</sequence>
<dbReference type="EMBL" id="CAJNRG010003330">
    <property type="protein sequence ID" value="CAF2056193.1"/>
    <property type="molecule type" value="Genomic_DNA"/>
</dbReference>
<dbReference type="GO" id="GO:0005634">
    <property type="term" value="C:nucleus"/>
    <property type="evidence" value="ECO:0007669"/>
    <property type="project" value="TreeGrafter"/>
</dbReference>
<comment type="caution">
    <text evidence="3">The sequence shown here is derived from an EMBL/GenBank/DDBJ whole genome shotgun (WGS) entry which is preliminary data.</text>
</comment>
<reference evidence="3" key="1">
    <citation type="submission" date="2021-02" db="EMBL/GenBank/DDBJ databases">
        <authorList>
            <person name="Nowell W R."/>
        </authorList>
    </citation>
    <scope>NUCLEOTIDE SEQUENCE</scope>
</reference>
<evidence type="ECO:0000313" key="3">
    <source>
        <dbReference type="EMBL" id="CAF3732272.1"/>
    </source>
</evidence>
<dbReference type="Pfam" id="PF00443">
    <property type="entry name" value="UCH"/>
    <property type="match status" value="1"/>
</dbReference>
<feature type="domain" description="USP" evidence="1">
    <location>
        <begin position="2"/>
        <end position="263"/>
    </location>
</feature>
<dbReference type="GO" id="GO:0005829">
    <property type="term" value="C:cytosol"/>
    <property type="evidence" value="ECO:0007669"/>
    <property type="project" value="TreeGrafter"/>
</dbReference>
<dbReference type="GO" id="GO:0004843">
    <property type="term" value="F:cysteine-type deubiquitinase activity"/>
    <property type="evidence" value="ECO:0007669"/>
    <property type="project" value="InterPro"/>
</dbReference>
<dbReference type="EMBL" id="CAJOBF010000044">
    <property type="protein sequence ID" value="CAF3732272.1"/>
    <property type="molecule type" value="Genomic_DNA"/>
</dbReference>
<dbReference type="SUPFAM" id="SSF54001">
    <property type="entry name" value="Cysteine proteinases"/>
    <property type="match status" value="1"/>
</dbReference>
<protein>
    <recommendedName>
        <fullName evidence="1">USP domain-containing protein</fullName>
    </recommendedName>
</protein>
<evidence type="ECO:0000259" key="1">
    <source>
        <dbReference type="PROSITE" id="PS50235"/>
    </source>
</evidence>
<proteinExistence type="predicted"/>
<dbReference type="PROSITE" id="PS00973">
    <property type="entry name" value="USP_2"/>
    <property type="match status" value="1"/>
</dbReference>
<dbReference type="Gene3D" id="3.90.70.10">
    <property type="entry name" value="Cysteine proteinases"/>
    <property type="match status" value="2"/>
</dbReference>
<name>A0A818X009_9BILA</name>
<dbReference type="InterPro" id="IPR018200">
    <property type="entry name" value="USP_CS"/>
</dbReference>
<evidence type="ECO:0000313" key="2">
    <source>
        <dbReference type="EMBL" id="CAF2056193.1"/>
    </source>
</evidence>
<organism evidence="3 4">
    <name type="scientific">Rotaria magnacalcarata</name>
    <dbReference type="NCBI Taxonomy" id="392030"/>
    <lineage>
        <taxon>Eukaryota</taxon>
        <taxon>Metazoa</taxon>
        <taxon>Spiralia</taxon>
        <taxon>Gnathifera</taxon>
        <taxon>Rotifera</taxon>
        <taxon>Eurotatoria</taxon>
        <taxon>Bdelloidea</taxon>
        <taxon>Philodinida</taxon>
        <taxon>Philodinidae</taxon>
        <taxon>Rotaria</taxon>
    </lineage>
</organism>
<dbReference type="AlphaFoldDB" id="A0A818X009"/>
<dbReference type="Proteomes" id="UP000663842">
    <property type="component" value="Unassembled WGS sequence"/>
</dbReference>
<dbReference type="InterPro" id="IPR001394">
    <property type="entry name" value="Peptidase_C19_UCH"/>
</dbReference>
<dbReference type="PANTHER" id="PTHR24006">
    <property type="entry name" value="UBIQUITIN CARBOXYL-TERMINAL HYDROLASE"/>
    <property type="match status" value="1"/>
</dbReference>
<dbReference type="GO" id="GO:0016579">
    <property type="term" value="P:protein deubiquitination"/>
    <property type="evidence" value="ECO:0007669"/>
    <property type="project" value="InterPro"/>
</dbReference>
<dbReference type="PROSITE" id="PS50235">
    <property type="entry name" value="USP_3"/>
    <property type="match status" value="1"/>
</dbReference>
<dbReference type="Proteomes" id="UP000663887">
    <property type="component" value="Unassembled WGS sequence"/>
</dbReference>
<gene>
    <name evidence="3" type="ORF">UXM345_LOCUS906</name>
    <name evidence="2" type="ORF">XDN619_LOCUS9728</name>
</gene>
<dbReference type="InterPro" id="IPR050164">
    <property type="entry name" value="Peptidase_C19"/>
</dbReference>